<dbReference type="InterPro" id="IPR001841">
    <property type="entry name" value="Znf_RING"/>
</dbReference>
<feature type="domain" description="RING-type" evidence="13">
    <location>
        <begin position="25"/>
        <end position="65"/>
    </location>
</feature>
<evidence type="ECO:0000256" key="4">
    <source>
        <dbReference type="ARBA" id="ARBA00022692"/>
    </source>
</evidence>
<evidence type="ECO:0000259" key="13">
    <source>
        <dbReference type="PROSITE" id="PS50089"/>
    </source>
</evidence>
<evidence type="ECO:0000256" key="11">
    <source>
        <dbReference type="PROSITE-ProRule" id="PRU00175"/>
    </source>
</evidence>
<dbReference type="AlphaFoldDB" id="A0A9W8Y3X4"/>
<dbReference type="GO" id="GO:0008270">
    <property type="term" value="F:zinc ion binding"/>
    <property type="evidence" value="ECO:0007669"/>
    <property type="project" value="UniProtKB-KW"/>
</dbReference>
<dbReference type="Proteomes" id="UP001140560">
    <property type="component" value="Unassembled WGS sequence"/>
</dbReference>
<keyword evidence="8" id="KW-0862">Zinc</keyword>
<dbReference type="GO" id="GO:0016740">
    <property type="term" value="F:transferase activity"/>
    <property type="evidence" value="ECO:0007669"/>
    <property type="project" value="UniProtKB-KW"/>
</dbReference>
<keyword evidence="4" id="KW-0812">Transmembrane</keyword>
<evidence type="ECO:0000256" key="6">
    <source>
        <dbReference type="ARBA" id="ARBA00022771"/>
    </source>
</evidence>
<evidence type="ECO:0000313" key="14">
    <source>
        <dbReference type="EMBL" id="KAJ4366394.1"/>
    </source>
</evidence>
<keyword evidence="6 11" id="KW-0863">Zinc-finger</keyword>
<keyword evidence="3" id="KW-0808">Transferase</keyword>
<dbReference type="GO" id="GO:0016020">
    <property type="term" value="C:membrane"/>
    <property type="evidence" value="ECO:0007669"/>
    <property type="project" value="UniProtKB-SubCell"/>
</dbReference>
<keyword evidence="10" id="KW-0472">Membrane</keyword>
<evidence type="ECO:0000256" key="12">
    <source>
        <dbReference type="SAM" id="MobiDB-lite"/>
    </source>
</evidence>
<dbReference type="EMBL" id="JAPEUY010000014">
    <property type="protein sequence ID" value="KAJ4366394.1"/>
    <property type="molecule type" value="Genomic_DNA"/>
</dbReference>
<keyword evidence="5" id="KW-0479">Metal-binding</keyword>
<sequence>MFATSEAFIDGGLDFSLGSDAEGDCSICADTNMSELVQVKLCGHEFHMGCLKEWLHLSNTCPLCRVSLFKPYEESDREIFTEMLAENVVLSFQTLSDIALRGHVPEATELLRHLIVRLFFSSTGDDDNDSDDGDGNDSDDDDEHDSEDEQSNSEDDLPDDFVI</sequence>
<feature type="region of interest" description="Disordered" evidence="12">
    <location>
        <begin position="123"/>
        <end position="163"/>
    </location>
</feature>
<keyword evidence="15" id="KW-1185">Reference proteome</keyword>
<evidence type="ECO:0000256" key="8">
    <source>
        <dbReference type="ARBA" id="ARBA00022833"/>
    </source>
</evidence>
<accession>A0A9W8Y3X4</accession>
<comment type="subcellular location">
    <subcellularLocation>
        <location evidence="1">Membrane</location>
        <topology evidence="1">Single-pass membrane protein</topology>
    </subcellularLocation>
</comment>
<evidence type="ECO:0000256" key="2">
    <source>
        <dbReference type="ARBA" id="ARBA00004906"/>
    </source>
</evidence>
<evidence type="ECO:0000256" key="1">
    <source>
        <dbReference type="ARBA" id="ARBA00004167"/>
    </source>
</evidence>
<evidence type="ECO:0000256" key="3">
    <source>
        <dbReference type="ARBA" id="ARBA00022679"/>
    </source>
</evidence>
<dbReference type="InterPro" id="IPR013083">
    <property type="entry name" value="Znf_RING/FYVE/PHD"/>
</dbReference>
<evidence type="ECO:0000256" key="5">
    <source>
        <dbReference type="ARBA" id="ARBA00022723"/>
    </source>
</evidence>
<dbReference type="PROSITE" id="PS50089">
    <property type="entry name" value="ZF_RING_2"/>
    <property type="match status" value="1"/>
</dbReference>
<organism evidence="14 15">
    <name type="scientific">Neocucurbitaria cava</name>
    <dbReference type="NCBI Taxonomy" id="798079"/>
    <lineage>
        <taxon>Eukaryota</taxon>
        <taxon>Fungi</taxon>
        <taxon>Dikarya</taxon>
        <taxon>Ascomycota</taxon>
        <taxon>Pezizomycotina</taxon>
        <taxon>Dothideomycetes</taxon>
        <taxon>Pleosporomycetidae</taxon>
        <taxon>Pleosporales</taxon>
        <taxon>Pleosporineae</taxon>
        <taxon>Cucurbitariaceae</taxon>
        <taxon>Neocucurbitaria</taxon>
    </lineage>
</organism>
<reference evidence="14" key="1">
    <citation type="submission" date="2022-10" db="EMBL/GenBank/DDBJ databases">
        <title>Tapping the CABI collections for fungal endophytes: first genome assemblies for Collariella, Neodidymelliopsis, Ascochyta clinopodiicola, Didymella pomorum, Didymosphaeria variabile, Neocosmospora piperis and Neocucurbitaria cava.</title>
        <authorList>
            <person name="Hill R."/>
        </authorList>
    </citation>
    <scope>NUCLEOTIDE SEQUENCE</scope>
    <source>
        <strain evidence="14">IMI 356814</strain>
    </source>
</reference>
<dbReference type="SUPFAM" id="SSF57850">
    <property type="entry name" value="RING/U-box"/>
    <property type="match status" value="1"/>
</dbReference>
<dbReference type="Pfam" id="PF13639">
    <property type="entry name" value="zf-RING_2"/>
    <property type="match status" value="1"/>
</dbReference>
<keyword evidence="9" id="KW-1133">Transmembrane helix</keyword>
<dbReference type="PANTHER" id="PTHR45768:SF18">
    <property type="entry name" value="RING-H2 FINGER PROTEIN ATL47-RELATED"/>
    <property type="match status" value="1"/>
</dbReference>
<comment type="pathway">
    <text evidence="2">Protein modification; protein ubiquitination.</text>
</comment>
<dbReference type="PANTHER" id="PTHR45768">
    <property type="entry name" value="E3 UBIQUITIN-PROTEIN LIGASE RNF13-LIKE"/>
    <property type="match status" value="1"/>
</dbReference>
<evidence type="ECO:0000256" key="10">
    <source>
        <dbReference type="ARBA" id="ARBA00023136"/>
    </source>
</evidence>
<dbReference type="OrthoDB" id="8062037at2759"/>
<name>A0A9W8Y3X4_9PLEO</name>
<protein>
    <recommendedName>
        <fullName evidence="13">RING-type domain-containing protein</fullName>
    </recommendedName>
</protein>
<proteinExistence type="predicted"/>
<feature type="compositionally biased region" description="Acidic residues" evidence="12">
    <location>
        <begin position="124"/>
        <end position="163"/>
    </location>
</feature>
<evidence type="ECO:0000256" key="9">
    <source>
        <dbReference type="ARBA" id="ARBA00022989"/>
    </source>
</evidence>
<evidence type="ECO:0000313" key="15">
    <source>
        <dbReference type="Proteomes" id="UP001140560"/>
    </source>
</evidence>
<keyword evidence="7" id="KW-0833">Ubl conjugation pathway</keyword>
<dbReference type="SMART" id="SM00184">
    <property type="entry name" value="RING"/>
    <property type="match status" value="1"/>
</dbReference>
<comment type="caution">
    <text evidence="14">The sequence shown here is derived from an EMBL/GenBank/DDBJ whole genome shotgun (WGS) entry which is preliminary data.</text>
</comment>
<gene>
    <name evidence="14" type="ORF">N0V83_008030</name>
</gene>
<dbReference type="Gene3D" id="3.30.40.10">
    <property type="entry name" value="Zinc/RING finger domain, C3HC4 (zinc finger)"/>
    <property type="match status" value="1"/>
</dbReference>
<evidence type="ECO:0000256" key="7">
    <source>
        <dbReference type="ARBA" id="ARBA00022786"/>
    </source>
</evidence>